<feature type="domain" description="AB hydrolase-1" evidence="11">
    <location>
        <begin position="35"/>
        <end position="299"/>
    </location>
</feature>
<comment type="subcellular location">
    <subcellularLocation>
        <location evidence="2 8">Cytoplasm</location>
    </subcellularLocation>
</comment>
<dbReference type="SUPFAM" id="SSF53474">
    <property type="entry name" value="alpha/beta-Hydrolases"/>
    <property type="match status" value="1"/>
</dbReference>
<keyword evidence="5 8" id="KW-0963">Cytoplasm</keyword>
<dbReference type="PANTHER" id="PTHR43722:SF1">
    <property type="entry name" value="PROLINE IMINOPEPTIDASE"/>
    <property type="match status" value="1"/>
</dbReference>
<dbReference type="EMBL" id="JACCKD010000005">
    <property type="protein sequence ID" value="MBA0126911.1"/>
    <property type="molecule type" value="Genomic_DNA"/>
</dbReference>
<dbReference type="InterPro" id="IPR029058">
    <property type="entry name" value="AB_hydrolase_fold"/>
</dbReference>
<evidence type="ECO:0000256" key="3">
    <source>
        <dbReference type="ARBA" id="ARBA00010088"/>
    </source>
</evidence>
<evidence type="ECO:0000256" key="4">
    <source>
        <dbReference type="ARBA" id="ARBA00022438"/>
    </source>
</evidence>
<comment type="catalytic activity">
    <reaction evidence="1 8 10">
        <text>Release of N-terminal proline from a peptide.</text>
        <dbReference type="EC" id="3.4.11.5"/>
    </reaction>
</comment>
<feature type="active site" description="Nucleophile" evidence="9">
    <location>
        <position position="115"/>
    </location>
</feature>
<comment type="similarity">
    <text evidence="3 8 10">Belongs to the peptidase S33 family.</text>
</comment>
<evidence type="ECO:0000313" key="13">
    <source>
        <dbReference type="Proteomes" id="UP000582974"/>
    </source>
</evidence>
<dbReference type="PRINTS" id="PR00111">
    <property type="entry name" value="ABHYDROLASE"/>
</dbReference>
<accession>A0A838ACG0</accession>
<gene>
    <name evidence="12" type="primary">pip</name>
    <name evidence="12" type="ORF">H0B56_15285</name>
</gene>
<dbReference type="InterPro" id="IPR002410">
    <property type="entry name" value="Peptidase_S33"/>
</dbReference>
<evidence type="ECO:0000259" key="11">
    <source>
        <dbReference type="Pfam" id="PF00561"/>
    </source>
</evidence>
<dbReference type="GO" id="GO:0004177">
    <property type="term" value="F:aminopeptidase activity"/>
    <property type="evidence" value="ECO:0007669"/>
    <property type="project" value="UniProtKB-UniRule"/>
</dbReference>
<dbReference type="GO" id="GO:0005737">
    <property type="term" value="C:cytoplasm"/>
    <property type="evidence" value="ECO:0007669"/>
    <property type="project" value="UniProtKB-SubCell"/>
</dbReference>
<keyword evidence="6 8" id="KW-0645">Protease</keyword>
<dbReference type="PIRSF" id="PIRSF006431">
    <property type="entry name" value="Pept_S33"/>
    <property type="match status" value="1"/>
</dbReference>
<evidence type="ECO:0000256" key="7">
    <source>
        <dbReference type="ARBA" id="ARBA00022801"/>
    </source>
</evidence>
<sequence>MGVLYPEIEPYEHGMLDVGDGNHVYWETCGNPRGKPVLVLHGGPGSGCTEGMRRYFDPDAYRIVLFDQRGCGRSTPHASDPVTDLSVNTTWYLISDIELLRRHLGIDGWQLFGGSWGATLALVYAERYPGQVSEIVLAGVTTTRRSEIDWLYHGAGRFFPEEWERFRSGVPEDQRDGDLVEAYHHLLHHPDPRERARAAEEWCAWELSVMGTDPDVEPDPVWTDPEFRMAFARIVTHYFRHGAWLAEDSVLREAAALRGIPGVLVHGRLDVSGPPVTAWEVARVWPDAELQFVPGAGHSSRERGMAERLVAATDRFARG</sequence>
<evidence type="ECO:0000313" key="12">
    <source>
        <dbReference type="EMBL" id="MBA0126911.1"/>
    </source>
</evidence>
<evidence type="ECO:0000256" key="8">
    <source>
        <dbReference type="PIRNR" id="PIRNR006431"/>
    </source>
</evidence>
<feature type="active site" evidence="9">
    <location>
        <position position="270"/>
    </location>
</feature>
<reference evidence="12 13" key="1">
    <citation type="submission" date="2020-07" db="EMBL/GenBank/DDBJ databases">
        <title>Genome of Haloechinothrix sp.</title>
        <authorList>
            <person name="Tang S.-K."/>
            <person name="Yang L."/>
            <person name="Zhu W.-Y."/>
        </authorList>
    </citation>
    <scope>NUCLEOTIDE SEQUENCE [LARGE SCALE GENOMIC DNA]</scope>
    <source>
        <strain evidence="12 13">YIM 98757</strain>
    </source>
</reference>
<keyword evidence="13" id="KW-1185">Reference proteome</keyword>
<comment type="caution">
    <text evidence="12">The sequence shown here is derived from an EMBL/GenBank/DDBJ whole genome shotgun (WGS) entry which is preliminary data.</text>
</comment>
<dbReference type="Pfam" id="PF00561">
    <property type="entry name" value="Abhydrolase_1"/>
    <property type="match status" value="1"/>
</dbReference>
<proteinExistence type="inferred from homology"/>
<name>A0A838ACG0_9PSEU</name>
<evidence type="ECO:0000256" key="5">
    <source>
        <dbReference type="ARBA" id="ARBA00022490"/>
    </source>
</evidence>
<dbReference type="EC" id="3.4.11.5" evidence="8 10"/>
<dbReference type="InterPro" id="IPR000073">
    <property type="entry name" value="AB_hydrolase_1"/>
</dbReference>
<evidence type="ECO:0000256" key="10">
    <source>
        <dbReference type="RuleBase" id="RU003421"/>
    </source>
</evidence>
<evidence type="ECO:0000256" key="9">
    <source>
        <dbReference type="PIRSR" id="PIRSR006431-1"/>
    </source>
</evidence>
<protein>
    <recommendedName>
        <fullName evidence="8 10">Proline iminopeptidase</fullName>
        <shortName evidence="8">PIP</shortName>
        <ecNumber evidence="8 10">3.4.11.5</ecNumber>
    </recommendedName>
    <alternativeName>
        <fullName evidence="8">Prolyl aminopeptidase</fullName>
    </alternativeName>
</protein>
<dbReference type="Proteomes" id="UP000582974">
    <property type="component" value="Unassembled WGS sequence"/>
</dbReference>
<organism evidence="12 13">
    <name type="scientific">Haloechinothrix aidingensis</name>
    <dbReference type="NCBI Taxonomy" id="2752311"/>
    <lineage>
        <taxon>Bacteria</taxon>
        <taxon>Bacillati</taxon>
        <taxon>Actinomycetota</taxon>
        <taxon>Actinomycetes</taxon>
        <taxon>Pseudonocardiales</taxon>
        <taxon>Pseudonocardiaceae</taxon>
        <taxon>Haloechinothrix</taxon>
    </lineage>
</organism>
<evidence type="ECO:0000256" key="1">
    <source>
        <dbReference type="ARBA" id="ARBA00001585"/>
    </source>
</evidence>
<evidence type="ECO:0000256" key="6">
    <source>
        <dbReference type="ARBA" id="ARBA00022670"/>
    </source>
</evidence>
<dbReference type="Gene3D" id="3.40.50.1820">
    <property type="entry name" value="alpha/beta hydrolase"/>
    <property type="match status" value="1"/>
</dbReference>
<dbReference type="AlphaFoldDB" id="A0A838ACG0"/>
<dbReference type="NCBIfam" id="TIGR01249">
    <property type="entry name" value="pro_imino_pep_1"/>
    <property type="match status" value="1"/>
</dbReference>
<feature type="active site" description="Proton donor" evidence="9">
    <location>
        <position position="298"/>
    </location>
</feature>
<dbReference type="PRINTS" id="PR00793">
    <property type="entry name" value="PROAMNOPTASE"/>
</dbReference>
<dbReference type="PANTHER" id="PTHR43722">
    <property type="entry name" value="PROLINE IMINOPEPTIDASE"/>
    <property type="match status" value="1"/>
</dbReference>
<keyword evidence="4 8" id="KW-0031">Aminopeptidase</keyword>
<dbReference type="GO" id="GO:0006508">
    <property type="term" value="P:proteolysis"/>
    <property type="evidence" value="ECO:0007669"/>
    <property type="project" value="UniProtKB-KW"/>
</dbReference>
<dbReference type="InterPro" id="IPR005944">
    <property type="entry name" value="Pro_iminopeptidase"/>
</dbReference>
<keyword evidence="7 8" id="KW-0378">Hydrolase</keyword>
<evidence type="ECO:0000256" key="2">
    <source>
        <dbReference type="ARBA" id="ARBA00004496"/>
    </source>
</evidence>